<keyword evidence="3" id="KW-1185">Reference proteome</keyword>
<name>A0A482WV75_LAOST</name>
<sequence length="60" mass="6683">MSMKNRSLDSVLKPPITEPNNPSAMGNKHHLPPFNSQEHGNPIGKNISFPTKTKSPYKKI</sequence>
<organism evidence="2 3">
    <name type="scientific">Laodelphax striatellus</name>
    <name type="common">Small brown planthopper</name>
    <name type="synonym">Delphax striatella</name>
    <dbReference type="NCBI Taxonomy" id="195883"/>
    <lineage>
        <taxon>Eukaryota</taxon>
        <taxon>Metazoa</taxon>
        <taxon>Ecdysozoa</taxon>
        <taxon>Arthropoda</taxon>
        <taxon>Hexapoda</taxon>
        <taxon>Insecta</taxon>
        <taxon>Pterygota</taxon>
        <taxon>Neoptera</taxon>
        <taxon>Paraneoptera</taxon>
        <taxon>Hemiptera</taxon>
        <taxon>Auchenorrhyncha</taxon>
        <taxon>Fulgoroidea</taxon>
        <taxon>Delphacidae</taxon>
        <taxon>Criomorphinae</taxon>
        <taxon>Laodelphax</taxon>
    </lineage>
</organism>
<comment type="caution">
    <text evidence="2">The sequence shown here is derived from an EMBL/GenBank/DDBJ whole genome shotgun (WGS) entry which is preliminary data.</text>
</comment>
<feature type="region of interest" description="Disordered" evidence="1">
    <location>
        <begin position="1"/>
        <end position="60"/>
    </location>
</feature>
<protein>
    <submittedName>
        <fullName evidence="2">Uncharacterized protein</fullName>
    </submittedName>
</protein>
<evidence type="ECO:0000313" key="3">
    <source>
        <dbReference type="Proteomes" id="UP000291343"/>
    </source>
</evidence>
<dbReference type="AlphaFoldDB" id="A0A482WV75"/>
<proteinExistence type="predicted"/>
<dbReference type="InParanoid" id="A0A482WV75"/>
<dbReference type="EMBL" id="QKKF02025464">
    <property type="protein sequence ID" value="RZF36930.1"/>
    <property type="molecule type" value="Genomic_DNA"/>
</dbReference>
<evidence type="ECO:0000256" key="1">
    <source>
        <dbReference type="SAM" id="MobiDB-lite"/>
    </source>
</evidence>
<dbReference type="Proteomes" id="UP000291343">
    <property type="component" value="Unassembled WGS sequence"/>
</dbReference>
<gene>
    <name evidence="2" type="ORF">LSTR_LSTR004618</name>
</gene>
<evidence type="ECO:0000313" key="2">
    <source>
        <dbReference type="EMBL" id="RZF36930.1"/>
    </source>
</evidence>
<accession>A0A482WV75</accession>
<reference evidence="2 3" key="1">
    <citation type="journal article" date="2017" name="Gigascience">
        <title>Genome sequence of the small brown planthopper, Laodelphax striatellus.</title>
        <authorList>
            <person name="Zhu J."/>
            <person name="Jiang F."/>
            <person name="Wang X."/>
            <person name="Yang P."/>
            <person name="Bao Y."/>
            <person name="Zhao W."/>
            <person name="Wang W."/>
            <person name="Lu H."/>
            <person name="Wang Q."/>
            <person name="Cui N."/>
            <person name="Li J."/>
            <person name="Chen X."/>
            <person name="Luo L."/>
            <person name="Yu J."/>
            <person name="Kang L."/>
            <person name="Cui F."/>
        </authorList>
    </citation>
    <scope>NUCLEOTIDE SEQUENCE [LARGE SCALE GENOMIC DNA]</scope>
    <source>
        <strain evidence="2">Lst14</strain>
    </source>
</reference>